<accession>A0A1B1Z2I5</accession>
<organism evidence="7 8">
    <name type="scientific">Fictibacillus arsenicus</name>
    <dbReference type="NCBI Taxonomy" id="255247"/>
    <lineage>
        <taxon>Bacteria</taxon>
        <taxon>Bacillati</taxon>
        <taxon>Bacillota</taxon>
        <taxon>Bacilli</taxon>
        <taxon>Bacillales</taxon>
        <taxon>Fictibacillaceae</taxon>
        <taxon>Fictibacillus</taxon>
    </lineage>
</organism>
<comment type="subcellular location">
    <subcellularLocation>
        <location evidence="1">Cell membrane</location>
        <topology evidence="1">Multi-pass membrane protein</topology>
    </subcellularLocation>
</comment>
<reference evidence="7 8" key="1">
    <citation type="submission" date="2016-08" db="EMBL/GenBank/DDBJ databases">
        <title>Complete genome sequence of Fictibacillus arsenicus G25-54, a strain with toxicity to nematodes and a potential arsenic-resistance activity.</title>
        <authorList>
            <person name="Zheng Z."/>
        </authorList>
    </citation>
    <scope>NUCLEOTIDE SEQUENCE [LARGE SCALE GENOMIC DNA]</scope>
    <source>
        <strain evidence="7 8">G25-54</strain>
    </source>
</reference>
<evidence type="ECO:0000313" key="8">
    <source>
        <dbReference type="Proteomes" id="UP000077412"/>
    </source>
</evidence>
<protein>
    <recommendedName>
        <fullName evidence="9">Murein hydrolase transporter LrgA</fullName>
    </recommendedName>
</protein>
<evidence type="ECO:0000256" key="5">
    <source>
        <dbReference type="ARBA" id="ARBA00023136"/>
    </source>
</evidence>
<dbReference type="GO" id="GO:0005886">
    <property type="term" value="C:plasma membrane"/>
    <property type="evidence" value="ECO:0007669"/>
    <property type="project" value="UniProtKB-SubCell"/>
</dbReference>
<evidence type="ECO:0000256" key="4">
    <source>
        <dbReference type="ARBA" id="ARBA00022989"/>
    </source>
</evidence>
<dbReference type="OrthoDB" id="3176438at2"/>
<sequence>MHKIFWQFTLIFSSLAFGNAIVSIFRLPLSGSIVGMLLLFLSLLTGIIQIEWVEKAANVHLQHMTLLFIPPVIGALVYFHHIHMKIWKLGVVIAGSSLCIIVITGYSVELYEKLKRRLKQ</sequence>
<keyword evidence="3 6" id="KW-0812">Transmembrane</keyword>
<dbReference type="STRING" id="255247.ABE41_005825"/>
<evidence type="ECO:0000256" key="1">
    <source>
        <dbReference type="ARBA" id="ARBA00004651"/>
    </source>
</evidence>
<feature type="transmembrane region" description="Helical" evidence="6">
    <location>
        <begin position="89"/>
        <end position="111"/>
    </location>
</feature>
<dbReference type="InterPro" id="IPR005538">
    <property type="entry name" value="LrgA/CidA"/>
</dbReference>
<feature type="transmembrane region" description="Helical" evidence="6">
    <location>
        <begin position="65"/>
        <end position="83"/>
    </location>
</feature>
<keyword evidence="5 6" id="KW-0472">Membrane</keyword>
<evidence type="ECO:0000256" key="2">
    <source>
        <dbReference type="ARBA" id="ARBA00022475"/>
    </source>
</evidence>
<evidence type="ECO:0000256" key="3">
    <source>
        <dbReference type="ARBA" id="ARBA00022692"/>
    </source>
</evidence>
<dbReference type="PANTHER" id="PTHR33931">
    <property type="entry name" value="HOLIN-LIKE PROTEIN CIDA-RELATED"/>
    <property type="match status" value="1"/>
</dbReference>
<gene>
    <name evidence="7" type="ORF">ABE41_005825</name>
</gene>
<evidence type="ECO:0000256" key="6">
    <source>
        <dbReference type="SAM" id="Phobius"/>
    </source>
</evidence>
<proteinExistence type="predicted"/>
<keyword evidence="8" id="KW-1185">Reference proteome</keyword>
<feature type="transmembrane region" description="Helical" evidence="6">
    <location>
        <begin position="30"/>
        <end position="53"/>
    </location>
</feature>
<name>A0A1B1Z2I5_9BACL</name>
<evidence type="ECO:0008006" key="9">
    <source>
        <dbReference type="Google" id="ProtNLM"/>
    </source>
</evidence>
<dbReference type="Proteomes" id="UP000077412">
    <property type="component" value="Chromosome"/>
</dbReference>
<dbReference type="RefSeq" id="WP_066287429.1">
    <property type="nucleotide sequence ID" value="NZ_CP016761.1"/>
</dbReference>
<dbReference type="PANTHER" id="PTHR33931:SF2">
    <property type="entry name" value="HOLIN-LIKE PROTEIN CIDA"/>
    <property type="match status" value="1"/>
</dbReference>
<keyword evidence="4 6" id="KW-1133">Transmembrane helix</keyword>
<dbReference type="KEGG" id="far:ABE41_005825"/>
<dbReference type="AlphaFoldDB" id="A0A1B1Z2I5"/>
<evidence type="ECO:0000313" key="7">
    <source>
        <dbReference type="EMBL" id="ANX11519.1"/>
    </source>
</evidence>
<dbReference type="Pfam" id="PF03788">
    <property type="entry name" value="LrgA"/>
    <property type="match status" value="1"/>
</dbReference>
<dbReference type="EMBL" id="CP016761">
    <property type="protein sequence ID" value="ANX11519.1"/>
    <property type="molecule type" value="Genomic_DNA"/>
</dbReference>
<keyword evidence="2" id="KW-1003">Cell membrane</keyword>